<dbReference type="GO" id="GO:0008962">
    <property type="term" value="F:phosphatidylglycerophosphatase activity"/>
    <property type="evidence" value="ECO:0007669"/>
    <property type="project" value="UniProtKB-EC"/>
</dbReference>
<dbReference type="CDD" id="cd06971">
    <property type="entry name" value="PgpA"/>
    <property type="match status" value="1"/>
</dbReference>
<reference evidence="4 5" key="1">
    <citation type="submission" date="2018-07" db="EMBL/GenBank/DDBJ databases">
        <title>Genome sequencing of Moraxellaceae gen. HYN0046.</title>
        <authorList>
            <person name="Kim M."/>
            <person name="Yi H."/>
        </authorList>
    </citation>
    <scope>NUCLEOTIDE SEQUENCE [LARGE SCALE GENOMIC DNA]</scope>
    <source>
        <strain evidence="4 5">HYN0046</strain>
    </source>
</reference>
<dbReference type="PANTHER" id="PTHR36305:SF1">
    <property type="entry name" value="PHOSPHATIDYLGLYCEROPHOSPHATASE A"/>
    <property type="match status" value="1"/>
</dbReference>
<dbReference type="AlphaFoldDB" id="A0A345PAW6"/>
<keyword evidence="5" id="KW-1185">Reference proteome</keyword>
<keyword evidence="1" id="KW-0378">Hydrolase</keyword>
<feature type="transmembrane region" description="Helical" evidence="2">
    <location>
        <begin position="134"/>
        <end position="155"/>
    </location>
</feature>
<evidence type="ECO:0000256" key="1">
    <source>
        <dbReference type="PIRNR" id="PIRNR006162"/>
    </source>
</evidence>
<keyword evidence="1" id="KW-0595">Phospholipid degradation</keyword>
<keyword evidence="1" id="KW-0443">Lipid metabolism</keyword>
<dbReference type="InterPro" id="IPR007686">
    <property type="entry name" value="YutG/PgpA"/>
</dbReference>
<sequence length="158" mass="17373">MSVLEKLTYFLGVGLGSGLSPKAPGTAGSIAVLIFVPLWVLLGTYWSIVVITLAAIIGIPICGKTAQLMGVHDDGRIVWDEFVGQSMAIIPLIFFAQVTLLNVALAFVFFRLFDIWKPWPIRYFDRNVHGGFGIMFDDILAGLMAMFAVWAWLALHIA</sequence>
<dbReference type="Proteomes" id="UP000253940">
    <property type="component" value="Chromosome"/>
</dbReference>
<feature type="transmembrane region" description="Helical" evidence="2">
    <location>
        <begin position="49"/>
        <end position="69"/>
    </location>
</feature>
<organism evidence="4 5">
    <name type="scientific">Aquirhabdus parva</name>
    <dbReference type="NCBI Taxonomy" id="2283318"/>
    <lineage>
        <taxon>Bacteria</taxon>
        <taxon>Pseudomonadati</taxon>
        <taxon>Pseudomonadota</taxon>
        <taxon>Gammaproteobacteria</taxon>
        <taxon>Moraxellales</taxon>
        <taxon>Moraxellaceae</taxon>
        <taxon>Aquirhabdus</taxon>
    </lineage>
</organism>
<dbReference type="SUPFAM" id="SSF101307">
    <property type="entry name" value="YutG-like"/>
    <property type="match status" value="1"/>
</dbReference>
<feature type="transmembrane region" description="Helical" evidence="2">
    <location>
        <begin position="89"/>
        <end position="113"/>
    </location>
</feature>
<dbReference type="RefSeq" id="WP_114900489.1">
    <property type="nucleotide sequence ID" value="NZ_CP031222.1"/>
</dbReference>
<keyword evidence="1" id="KW-0997">Cell inner membrane</keyword>
<comment type="subcellular location">
    <subcellularLocation>
        <location evidence="1">Cell inner membrane</location>
        <topology evidence="1">Multi-pass membrane protein</topology>
    </subcellularLocation>
</comment>
<dbReference type="KEGG" id="mbah:HYN46_00495"/>
<protein>
    <recommendedName>
        <fullName evidence="1">Phosphatidylglycerophosphatase A</fullName>
        <ecNumber evidence="1">3.1.3.27</ecNumber>
    </recommendedName>
    <alternativeName>
        <fullName evidence="1">Phosphatidylglycerolphosphate phosphatase A</fullName>
    </alternativeName>
</protein>
<keyword evidence="1" id="KW-1003">Cell membrane</keyword>
<dbReference type="InterPro" id="IPR026037">
    <property type="entry name" value="PgpA"/>
</dbReference>
<feature type="transmembrane region" description="Helical" evidence="2">
    <location>
        <begin position="23"/>
        <end position="42"/>
    </location>
</feature>
<gene>
    <name evidence="4" type="ORF">HYN46_00495</name>
</gene>
<dbReference type="GO" id="GO:0009395">
    <property type="term" value="P:phospholipid catabolic process"/>
    <property type="evidence" value="ECO:0007669"/>
    <property type="project" value="UniProtKB-KW"/>
</dbReference>
<dbReference type="InterPro" id="IPR036681">
    <property type="entry name" value="PgpA-like_sf"/>
</dbReference>
<keyword evidence="1" id="KW-1208">Phospholipid metabolism</keyword>
<comment type="cofactor">
    <cofactor evidence="1">
        <name>Mg(2+)</name>
        <dbReference type="ChEBI" id="CHEBI:18420"/>
    </cofactor>
</comment>
<keyword evidence="1" id="KW-0460">Magnesium</keyword>
<dbReference type="OrthoDB" id="9804091at2"/>
<keyword evidence="2" id="KW-1133">Transmembrane helix</keyword>
<dbReference type="Pfam" id="PF04608">
    <property type="entry name" value="PgpA"/>
    <property type="match status" value="1"/>
</dbReference>
<dbReference type="GO" id="GO:0046872">
    <property type="term" value="F:metal ion binding"/>
    <property type="evidence" value="ECO:0007669"/>
    <property type="project" value="UniProtKB-KW"/>
</dbReference>
<evidence type="ECO:0000256" key="2">
    <source>
        <dbReference type="SAM" id="Phobius"/>
    </source>
</evidence>
<name>A0A345PAW6_9GAMM</name>
<comment type="function">
    <text evidence="1">Lipid phosphatase which dephosphorylates phosphatidylglycerophosphate (PGP) to phosphatidylglycerol (PG).</text>
</comment>
<dbReference type="PANTHER" id="PTHR36305">
    <property type="entry name" value="PHOSPHATIDYLGLYCEROPHOSPHATASE A"/>
    <property type="match status" value="1"/>
</dbReference>
<accession>A0A345PAW6</accession>
<comment type="catalytic activity">
    <reaction evidence="1">
        <text>a 1,2-diacyl-sn-glycero-3-phospho-(1'-sn-glycero-3'-phosphate) + H2O = a 1,2-diacyl-sn-glycero-3-phospho-(1'-sn-glycerol) + phosphate</text>
        <dbReference type="Rhea" id="RHEA:33751"/>
        <dbReference type="ChEBI" id="CHEBI:15377"/>
        <dbReference type="ChEBI" id="CHEBI:43474"/>
        <dbReference type="ChEBI" id="CHEBI:60110"/>
        <dbReference type="ChEBI" id="CHEBI:64716"/>
        <dbReference type="EC" id="3.1.3.27"/>
    </reaction>
</comment>
<evidence type="ECO:0000313" key="4">
    <source>
        <dbReference type="EMBL" id="AXI04425.1"/>
    </source>
</evidence>
<dbReference type="UniPathway" id="UPA00084">
    <property type="reaction ID" value="UER00504"/>
</dbReference>
<evidence type="ECO:0000259" key="3">
    <source>
        <dbReference type="Pfam" id="PF04608"/>
    </source>
</evidence>
<keyword evidence="1 2" id="KW-0812">Transmembrane</keyword>
<comment type="pathway">
    <text evidence="1">Phospholipid metabolism; phosphatidylglycerol biosynthesis; phosphatidylglycerol from CDP-diacylglycerol: step 2/2.</text>
</comment>
<proteinExistence type="predicted"/>
<keyword evidence="1" id="KW-0479">Metal-binding</keyword>
<dbReference type="EMBL" id="CP031222">
    <property type="protein sequence ID" value="AXI04425.1"/>
    <property type="molecule type" value="Genomic_DNA"/>
</dbReference>
<feature type="domain" description="YutG/PgpA" evidence="3">
    <location>
        <begin position="12"/>
        <end position="151"/>
    </location>
</feature>
<keyword evidence="1" id="KW-0442">Lipid degradation</keyword>
<dbReference type="GO" id="GO:0006655">
    <property type="term" value="P:phosphatidylglycerol biosynthetic process"/>
    <property type="evidence" value="ECO:0007669"/>
    <property type="project" value="UniProtKB-UniPathway"/>
</dbReference>
<keyword evidence="1 2" id="KW-0472">Membrane</keyword>
<evidence type="ECO:0000313" key="5">
    <source>
        <dbReference type="Proteomes" id="UP000253940"/>
    </source>
</evidence>
<dbReference type="EC" id="3.1.3.27" evidence="1"/>
<dbReference type="PIRSF" id="PIRSF006162">
    <property type="entry name" value="PgpA"/>
    <property type="match status" value="1"/>
</dbReference>
<dbReference type="GO" id="GO:0005886">
    <property type="term" value="C:plasma membrane"/>
    <property type="evidence" value="ECO:0007669"/>
    <property type="project" value="UniProtKB-SubCell"/>
</dbReference>